<dbReference type="SMART" id="SM00471">
    <property type="entry name" value="HDc"/>
    <property type="match status" value="1"/>
</dbReference>
<keyword evidence="1" id="KW-0812">Transmembrane</keyword>
<gene>
    <name evidence="4" type="ORF">E6H01_10650</name>
</gene>
<accession>A0A537KVJ0</accession>
<comment type="caution">
    <text evidence="4">The sequence shown here is derived from an EMBL/GenBank/DDBJ whole genome shotgun (WGS) entry which is preliminary data.</text>
</comment>
<evidence type="ECO:0000313" key="4">
    <source>
        <dbReference type="EMBL" id="TMI99764.1"/>
    </source>
</evidence>
<organism evidence="4 5">
    <name type="scientific">Candidatus Segetimicrobium genomatis</name>
    <dbReference type="NCBI Taxonomy" id="2569760"/>
    <lineage>
        <taxon>Bacteria</taxon>
        <taxon>Bacillati</taxon>
        <taxon>Candidatus Sysuimicrobiota</taxon>
        <taxon>Candidatus Sysuimicrobiia</taxon>
        <taxon>Candidatus Sysuimicrobiales</taxon>
        <taxon>Candidatus Segetimicrobiaceae</taxon>
        <taxon>Candidatus Segetimicrobium</taxon>
    </lineage>
</organism>
<dbReference type="SUPFAM" id="SSF109604">
    <property type="entry name" value="HD-domain/PDEase-like"/>
    <property type="match status" value="1"/>
</dbReference>
<feature type="domain" description="HD" evidence="2">
    <location>
        <begin position="237"/>
        <end position="359"/>
    </location>
</feature>
<dbReference type="InterPro" id="IPR006674">
    <property type="entry name" value="HD_domain"/>
</dbReference>
<dbReference type="NCBIfam" id="TIGR00277">
    <property type="entry name" value="HDIG"/>
    <property type="match status" value="1"/>
</dbReference>
<dbReference type="PROSITE" id="PS51832">
    <property type="entry name" value="HD_GYP"/>
    <property type="match status" value="1"/>
</dbReference>
<dbReference type="PROSITE" id="PS51831">
    <property type="entry name" value="HD"/>
    <property type="match status" value="1"/>
</dbReference>
<evidence type="ECO:0000259" key="3">
    <source>
        <dbReference type="PROSITE" id="PS51832"/>
    </source>
</evidence>
<proteinExistence type="predicted"/>
<keyword evidence="1" id="KW-0472">Membrane</keyword>
<dbReference type="Proteomes" id="UP000319353">
    <property type="component" value="Unassembled WGS sequence"/>
</dbReference>
<feature type="transmembrane region" description="Helical" evidence="1">
    <location>
        <begin position="182"/>
        <end position="201"/>
    </location>
</feature>
<evidence type="ECO:0000256" key="1">
    <source>
        <dbReference type="SAM" id="Phobius"/>
    </source>
</evidence>
<sequence length="404" mass="44821">MVRFWNRLTLLQRFTIASATIAVALAVVLSAATVQAIESFAVKDEAQVAAELVLRTIAPQLRPADFAGTLPRERRALLDALFRAHGVSDRALRIRLWRADRQLLYSNVPEPETLQRAGPDLSMPGLAVFTERRGRLENIAPDVIRFFVPVQVEGNPKPIAAFEILYDLTRLHQQLQHISRTVWTAVPLGFLVLYGSVFVLVRRASQQLLKQQAALIAAHLGTYQSLASAIDAKDSYTGDHSTNVADLAARVGRALKLSPEAVDDVRIGARLHDLGKIGVPDAILMKPGPLDPDELVIMRRHAERGFEILQKAPLSDRVKLAVRHSHERWDGKGYPAGLAGEAIPLIARIVAVVDAYEAMTSDRPYRKALPVKEALERLERDAGSHFDPRVARAFVQLTRKERDI</sequence>
<feature type="domain" description="HD-GYP" evidence="3">
    <location>
        <begin position="215"/>
        <end position="404"/>
    </location>
</feature>
<dbReference type="Pfam" id="PF13487">
    <property type="entry name" value="HD_5"/>
    <property type="match status" value="1"/>
</dbReference>
<name>A0A537KVJ0_9BACT</name>
<dbReference type="PANTHER" id="PTHR45228">
    <property type="entry name" value="CYCLIC DI-GMP PHOSPHODIESTERASE TM_0186-RELATED"/>
    <property type="match status" value="1"/>
</dbReference>
<dbReference type="InterPro" id="IPR003607">
    <property type="entry name" value="HD/PDEase_dom"/>
</dbReference>
<dbReference type="Gene3D" id="1.10.3210.10">
    <property type="entry name" value="Hypothetical protein af1432"/>
    <property type="match status" value="1"/>
</dbReference>
<keyword evidence="1" id="KW-1133">Transmembrane helix</keyword>
<dbReference type="EMBL" id="VBAL01000131">
    <property type="protein sequence ID" value="TMI99764.1"/>
    <property type="molecule type" value="Genomic_DNA"/>
</dbReference>
<dbReference type="InterPro" id="IPR006675">
    <property type="entry name" value="HDIG_dom"/>
</dbReference>
<dbReference type="InterPro" id="IPR052020">
    <property type="entry name" value="Cyclic_di-GMP/3'3'-cGAMP_PDE"/>
</dbReference>
<reference evidence="4 5" key="1">
    <citation type="journal article" date="2019" name="Nat. Microbiol.">
        <title>Mediterranean grassland soil C-N compound turnover is dependent on rainfall and depth, and is mediated by genomically divergent microorganisms.</title>
        <authorList>
            <person name="Diamond S."/>
            <person name="Andeer P.F."/>
            <person name="Li Z."/>
            <person name="Crits-Christoph A."/>
            <person name="Burstein D."/>
            <person name="Anantharaman K."/>
            <person name="Lane K.R."/>
            <person name="Thomas B.C."/>
            <person name="Pan C."/>
            <person name="Northen T.R."/>
            <person name="Banfield J.F."/>
        </authorList>
    </citation>
    <scope>NUCLEOTIDE SEQUENCE [LARGE SCALE GENOMIC DNA]</scope>
    <source>
        <strain evidence="4">NP_4</strain>
    </source>
</reference>
<evidence type="ECO:0000259" key="2">
    <source>
        <dbReference type="PROSITE" id="PS51831"/>
    </source>
</evidence>
<dbReference type="CDD" id="cd00077">
    <property type="entry name" value="HDc"/>
    <property type="match status" value="1"/>
</dbReference>
<dbReference type="AlphaFoldDB" id="A0A537KVJ0"/>
<dbReference type="PANTHER" id="PTHR45228:SF4">
    <property type="entry name" value="LIPOPROTEIN"/>
    <property type="match status" value="1"/>
</dbReference>
<evidence type="ECO:0000313" key="5">
    <source>
        <dbReference type="Proteomes" id="UP000319353"/>
    </source>
</evidence>
<dbReference type="InterPro" id="IPR037522">
    <property type="entry name" value="HD_GYP_dom"/>
</dbReference>
<protein>
    <submittedName>
        <fullName evidence="4">HD domain-containing protein</fullName>
    </submittedName>
</protein>